<name>A0A4S8LEF0_DENBC</name>
<keyword evidence="2" id="KW-1185">Reference proteome</keyword>
<reference evidence="1 2" key="1">
    <citation type="journal article" date="2019" name="Nat. Ecol. Evol.">
        <title>Megaphylogeny resolves global patterns of mushroom evolution.</title>
        <authorList>
            <person name="Varga T."/>
            <person name="Krizsan K."/>
            <person name="Foldi C."/>
            <person name="Dima B."/>
            <person name="Sanchez-Garcia M."/>
            <person name="Sanchez-Ramirez S."/>
            <person name="Szollosi G.J."/>
            <person name="Szarkandi J.G."/>
            <person name="Papp V."/>
            <person name="Albert L."/>
            <person name="Andreopoulos W."/>
            <person name="Angelini C."/>
            <person name="Antonin V."/>
            <person name="Barry K.W."/>
            <person name="Bougher N.L."/>
            <person name="Buchanan P."/>
            <person name="Buyck B."/>
            <person name="Bense V."/>
            <person name="Catcheside P."/>
            <person name="Chovatia M."/>
            <person name="Cooper J."/>
            <person name="Damon W."/>
            <person name="Desjardin D."/>
            <person name="Finy P."/>
            <person name="Geml J."/>
            <person name="Haridas S."/>
            <person name="Hughes K."/>
            <person name="Justo A."/>
            <person name="Karasinski D."/>
            <person name="Kautmanova I."/>
            <person name="Kiss B."/>
            <person name="Kocsube S."/>
            <person name="Kotiranta H."/>
            <person name="LaButti K.M."/>
            <person name="Lechner B.E."/>
            <person name="Liimatainen K."/>
            <person name="Lipzen A."/>
            <person name="Lukacs Z."/>
            <person name="Mihaltcheva S."/>
            <person name="Morgado L.N."/>
            <person name="Niskanen T."/>
            <person name="Noordeloos M.E."/>
            <person name="Ohm R.A."/>
            <person name="Ortiz-Santana B."/>
            <person name="Ovrebo C."/>
            <person name="Racz N."/>
            <person name="Riley R."/>
            <person name="Savchenko A."/>
            <person name="Shiryaev A."/>
            <person name="Soop K."/>
            <person name="Spirin V."/>
            <person name="Szebenyi C."/>
            <person name="Tomsovsky M."/>
            <person name="Tulloss R.E."/>
            <person name="Uehling J."/>
            <person name="Grigoriev I.V."/>
            <person name="Vagvolgyi C."/>
            <person name="Papp T."/>
            <person name="Martin F.M."/>
            <person name="Miettinen O."/>
            <person name="Hibbett D.S."/>
            <person name="Nagy L.G."/>
        </authorList>
    </citation>
    <scope>NUCLEOTIDE SEQUENCE [LARGE SCALE GENOMIC DNA]</scope>
    <source>
        <strain evidence="1 2">CBS 962.96</strain>
    </source>
</reference>
<evidence type="ECO:0000313" key="1">
    <source>
        <dbReference type="EMBL" id="THU87140.1"/>
    </source>
</evidence>
<sequence length="125" mass="14586">MERWQEEVEILCEEFRRAIRACDKMELVWRRLAETSEGKGQGYRGYRAYACHQAEVYRERGREGRAKFEAAGGTWPTAGTRLVDHLKAERPNWEIDWKGLKDISREEEDALRIVDVGDDVEDGLL</sequence>
<dbReference type="Proteomes" id="UP000297245">
    <property type="component" value="Unassembled WGS sequence"/>
</dbReference>
<gene>
    <name evidence="1" type="ORF">K435DRAFT_842642</name>
</gene>
<organism evidence="1 2">
    <name type="scientific">Dendrothele bispora (strain CBS 962.96)</name>
    <dbReference type="NCBI Taxonomy" id="1314807"/>
    <lineage>
        <taxon>Eukaryota</taxon>
        <taxon>Fungi</taxon>
        <taxon>Dikarya</taxon>
        <taxon>Basidiomycota</taxon>
        <taxon>Agaricomycotina</taxon>
        <taxon>Agaricomycetes</taxon>
        <taxon>Agaricomycetidae</taxon>
        <taxon>Agaricales</taxon>
        <taxon>Agaricales incertae sedis</taxon>
        <taxon>Dendrothele</taxon>
    </lineage>
</organism>
<dbReference type="AlphaFoldDB" id="A0A4S8LEF0"/>
<protein>
    <submittedName>
        <fullName evidence="1">Uncharacterized protein</fullName>
    </submittedName>
</protein>
<dbReference type="EMBL" id="ML179462">
    <property type="protein sequence ID" value="THU87140.1"/>
    <property type="molecule type" value="Genomic_DNA"/>
</dbReference>
<proteinExistence type="predicted"/>
<accession>A0A4S8LEF0</accession>
<evidence type="ECO:0000313" key="2">
    <source>
        <dbReference type="Proteomes" id="UP000297245"/>
    </source>
</evidence>
<dbReference type="OrthoDB" id="3256058at2759"/>